<feature type="transmembrane region" description="Helical" evidence="1">
    <location>
        <begin position="69"/>
        <end position="93"/>
    </location>
</feature>
<feature type="transmembrane region" description="Helical" evidence="1">
    <location>
        <begin position="113"/>
        <end position="130"/>
    </location>
</feature>
<evidence type="ECO:0000313" key="3">
    <source>
        <dbReference type="Proteomes" id="UP000053593"/>
    </source>
</evidence>
<dbReference type="Proteomes" id="UP000053593">
    <property type="component" value="Unassembled WGS sequence"/>
</dbReference>
<keyword evidence="1" id="KW-1133">Transmembrane helix</keyword>
<sequence>MSDGLADLSIDDAYYLGLRRSSLRYLYSLSCYLCWFDNVRYLFNFIDHSRLVQNQNEYRNRPNNSNGHWILFACISLATPVLTLNIFTIPVFLEVFNLSASVHRATYVHRFSQGLLFSVSVIIGDFLTVWRACTIWPSHRGIRLLLGLLVVVNTGLQGIFLDYEYGPLILSTIPSKGEVLSLGSFVDSNFGGIIISLTINIVSASLIGFKAWQHRTHLLALGFKRHKFTSATIVLLVWFESGLFFCAVQAFYATLTVWNTTTIDQRIYSNGTDSSIQTQVSAMDSWVERLLPFIMLITTSESLSNYSCGSCEFEVIGC</sequence>
<organism evidence="2 3">
    <name type="scientific">Collybiopsis luxurians FD-317 M1</name>
    <dbReference type="NCBI Taxonomy" id="944289"/>
    <lineage>
        <taxon>Eukaryota</taxon>
        <taxon>Fungi</taxon>
        <taxon>Dikarya</taxon>
        <taxon>Basidiomycota</taxon>
        <taxon>Agaricomycotina</taxon>
        <taxon>Agaricomycetes</taxon>
        <taxon>Agaricomycetidae</taxon>
        <taxon>Agaricales</taxon>
        <taxon>Marasmiineae</taxon>
        <taxon>Omphalotaceae</taxon>
        <taxon>Collybiopsis</taxon>
        <taxon>Collybiopsis luxurians</taxon>
    </lineage>
</organism>
<feature type="transmembrane region" description="Helical" evidence="1">
    <location>
        <begin position="142"/>
        <end position="161"/>
    </location>
</feature>
<protein>
    <submittedName>
        <fullName evidence="2">Uncharacterized protein</fullName>
    </submittedName>
</protein>
<keyword evidence="3" id="KW-1185">Reference proteome</keyword>
<feature type="transmembrane region" description="Helical" evidence="1">
    <location>
        <begin position="233"/>
        <end position="258"/>
    </location>
</feature>
<dbReference type="HOGENOM" id="CLU_874509_0_0_1"/>
<feature type="transmembrane region" description="Helical" evidence="1">
    <location>
        <begin position="190"/>
        <end position="212"/>
    </location>
</feature>
<gene>
    <name evidence="2" type="ORF">GYMLUDRAFT_59771</name>
</gene>
<evidence type="ECO:0000313" key="2">
    <source>
        <dbReference type="EMBL" id="KIK60063.1"/>
    </source>
</evidence>
<accession>A0A0D0CVM6</accession>
<keyword evidence="1" id="KW-0472">Membrane</keyword>
<name>A0A0D0CVM6_9AGAR</name>
<evidence type="ECO:0000256" key="1">
    <source>
        <dbReference type="SAM" id="Phobius"/>
    </source>
</evidence>
<dbReference type="EMBL" id="KN834777">
    <property type="protein sequence ID" value="KIK60063.1"/>
    <property type="molecule type" value="Genomic_DNA"/>
</dbReference>
<reference evidence="2 3" key="1">
    <citation type="submission" date="2014-04" db="EMBL/GenBank/DDBJ databases">
        <title>Evolutionary Origins and Diversification of the Mycorrhizal Mutualists.</title>
        <authorList>
            <consortium name="DOE Joint Genome Institute"/>
            <consortium name="Mycorrhizal Genomics Consortium"/>
            <person name="Kohler A."/>
            <person name="Kuo A."/>
            <person name="Nagy L.G."/>
            <person name="Floudas D."/>
            <person name="Copeland A."/>
            <person name="Barry K.W."/>
            <person name="Cichocki N."/>
            <person name="Veneault-Fourrey C."/>
            <person name="LaButti K."/>
            <person name="Lindquist E.A."/>
            <person name="Lipzen A."/>
            <person name="Lundell T."/>
            <person name="Morin E."/>
            <person name="Murat C."/>
            <person name="Riley R."/>
            <person name="Ohm R."/>
            <person name="Sun H."/>
            <person name="Tunlid A."/>
            <person name="Henrissat B."/>
            <person name="Grigoriev I.V."/>
            <person name="Hibbett D.S."/>
            <person name="Martin F."/>
        </authorList>
    </citation>
    <scope>NUCLEOTIDE SEQUENCE [LARGE SCALE GENOMIC DNA]</scope>
    <source>
        <strain evidence="2 3">FD-317 M1</strain>
    </source>
</reference>
<dbReference type="AlphaFoldDB" id="A0A0D0CVM6"/>
<keyword evidence="1" id="KW-0812">Transmembrane</keyword>
<proteinExistence type="predicted"/>